<proteinExistence type="predicted"/>
<name>A0A955J1N6_UNCKA</name>
<comment type="caution">
    <text evidence="1">The sequence shown here is derived from an EMBL/GenBank/DDBJ whole genome shotgun (WGS) entry which is preliminary data.</text>
</comment>
<evidence type="ECO:0000313" key="2">
    <source>
        <dbReference type="Proteomes" id="UP000740557"/>
    </source>
</evidence>
<accession>A0A955J1N6</accession>
<sequence length="148" mass="17804">TSIQMEDVIWNFIKDNWKYFVPVATAVVPGIKLIWEQSTLLRERARKQKLENFEVFRKDLLAGLANVNEKTGFDEQIGIIYELRNYPRYYPVIERILEFQVKHWEKEVKDIDKKHYQILIDEANATLTYMNTSRIGRIFCRLRLNKYT</sequence>
<organism evidence="1 2">
    <name type="scientific">candidate division WWE3 bacterium</name>
    <dbReference type="NCBI Taxonomy" id="2053526"/>
    <lineage>
        <taxon>Bacteria</taxon>
        <taxon>Katanobacteria</taxon>
    </lineage>
</organism>
<gene>
    <name evidence="1" type="ORF">KC980_02040</name>
</gene>
<reference evidence="1" key="2">
    <citation type="journal article" date="2021" name="Microbiome">
        <title>Successional dynamics and alternative stable states in a saline activated sludge microbial community over 9 years.</title>
        <authorList>
            <person name="Wang Y."/>
            <person name="Ye J."/>
            <person name="Ju F."/>
            <person name="Liu L."/>
            <person name="Boyd J.A."/>
            <person name="Deng Y."/>
            <person name="Parks D.H."/>
            <person name="Jiang X."/>
            <person name="Yin X."/>
            <person name="Woodcroft B.J."/>
            <person name="Tyson G.W."/>
            <person name="Hugenholtz P."/>
            <person name="Polz M.F."/>
            <person name="Zhang T."/>
        </authorList>
    </citation>
    <scope>NUCLEOTIDE SEQUENCE</scope>
    <source>
        <strain evidence="1">HKST-UBA79</strain>
    </source>
</reference>
<feature type="non-terminal residue" evidence="1">
    <location>
        <position position="1"/>
    </location>
</feature>
<protein>
    <submittedName>
        <fullName evidence="1">Uncharacterized protein</fullName>
    </submittedName>
</protein>
<evidence type="ECO:0000313" key="1">
    <source>
        <dbReference type="EMBL" id="MCA9308269.1"/>
    </source>
</evidence>
<dbReference type="Proteomes" id="UP000740557">
    <property type="component" value="Unassembled WGS sequence"/>
</dbReference>
<dbReference type="EMBL" id="JAGQNX010000058">
    <property type="protein sequence ID" value="MCA9308269.1"/>
    <property type="molecule type" value="Genomic_DNA"/>
</dbReference>
<dbReference type="AlphaFoldDB" id="A0A955J1N6"/>
<reference evidence="1" key="1">
    <citation type="submission" date="2020-04" db="EMBL/GenBank/DDBJ databases">
        <authorList>
            <person name="Zhang T."/>
        </authorList>
    </citation>
    <scope>NUCLEOTIDE SEQUENCE</scope>
    <source>
        <strain evidence="1">HKST-UBA79</strain>
    </source>
</reference>